<dbReference type="Gene3D" id="2.80.10.50">
    <property type="match status" value="1"/>
</dbReference>
<dbReference type="FunFam" id="3.90.550.10:FF:000021">
    <property type="entry name" value="Polypeptide N-acetylgalactosaminyltransferase"/>
    <property type="match status" value="1"/>
</dbReference>
<keyword evidence="7" id="KW-0812">Transmembrane</keyword>
<keyword evidence="5 16" id="KW-0328">Glycosyltransferase</keyword>
<comment type="pathway">
    <text evidence="3 16">Protein modification; protein glycosylation.</text>
</comment>
<dbReference type="SMART" id="SM00458">
    <property type="entry name" value="RICIN"/>
    <property type="match status" value="1"/>
</dbReference>
<gene>
    <name evidence="18" type="ORF">FBUS_04497</name>
</gene>
<dbReference type="GO" id="GO:0000139">
    <property type="term" value="C:Golgi membrane"/>
    <property type="evidence" value="ECO:0007669"/>
    <property type="project" value="UniProtKB-SubCell"/>
</dbReference>
<evidence type="ECO:0000256" key="9">
    <source>
        <dbReference type="ARBA" id="ARBA00022734"/>
    </source>
</evidence>
<comment type="subcellular location">
    <subcellularLocation>
        <location evidence="2 16">Golgi apparatus membrane</location>
        <topology evidence="2 16">Single-pass type II membrane protein</topology>
    </subcellularLocation>
</comment>
<keyword evidence="10" id="KW-0735">Signal-anchor</keyword>
<dbReference type="InterPro" id="IPR035992">
    <property type="entry name" value="Ricin_B-like_lectins"/>
</dbReference>
<dbReference type="Pfam" id="PF00535">
    <property type="entry name" value="Glycos_transf_2"/>
    <property type="match status" value="1"/>
</dbReference>
<comment type="caution">
    <text evidence="18">The sequence shown here is derived from an EMBL/GenBank/DDBJ whole genome shotgun (WGS) entry which is preliminary data.</text>
</comment>
<dbReference type="SUPFAM" id="SSF53448">
    <property type="entry name" value="Nucleotide-diphospho-sugar transferases"/>
    <property type="match status" value="1"/>
</dbReference>
<keyword evidence="6 16" id="KW-0808">Transferase</keyword>
<dbReference type="AlphaFoldDB" id="A0A8E0RK54"/>
<dbReference type="PANTHER" id="PTHR11675:SF101">
    <property type="entry name" value="POLYPEPTIDE N-ACETYLGALACTOSAMINYLTRANSFERASE 5"/>
    <property type="match status" value="1"/>
</dbReference>
<dbReference type="EMBL" id="LUCM01010509">
    <property type="protein sequence ID" value="KAA0185377.1"/>
    <property type="molecule type" value="Genomic_DNA"/>
</dbReference>
<comment type="cofactor">
    <cofactor evidence="1 16">
        <name>Mn(2+)</name>
        <dbReference type="ChEBI" id="CHEBI:29035"/>
    </cofactor>
</comment>
<dbReference type="InterPro" id="IPR001173">
    <property type="entry name" value="Glyco_trans_2-like"/>
</dbReference>
<evidence type="ECO:0000256" key="11">
    <source>
        <dbReference type="ARBA" id="ARBA00022989"/>
    </source>
</evidence>
<keyword evidence="8" id="KW-0479">Metal-binding</keyword>
<dbReference type="GO" id="GO:0030246">
    <property type="term" value="F:carbohydrate binding"/>
    <property type="evidence" value="ECO:0007669"/>
    <property type="project" value="UniProtKB-KW"/>
</dbReference>
<reference evidence="18" key="1">
    <citation type="submission" date="2019-05" db="EMBL/GenBank/DDBJ databases">
        <title>Annotation for the trematode Fasciolopsis buski.</title>
        <authorList>
            <person name="Choi Y.-J."/>
        </authorList>
    </citation>
    <scope>NUCLEOTIDE SEQUENCE</scope>
    <source>
        <strain evidence="18">HT</strain>
        <tissue evidence="18">Whole worm</tissue>
    </source>
</reference>
<dbReference type="InterPro" id="IPR045885">
    <property type="entry name" value="GalNAc-T"/>
</dbReference>
<evidence type="ECO:0000256" key="7">
    <source>
        <dbReference type="ARBA" id="ARBA00022692"/>
    </source>
</evidence>
<dbReference type="GO" id="GO:0004653">
    <property type="term" value="F:polypeptide N-acetylgalactosaminyltransferase activity"/>
    <property type="evidence" value="ECO:0007669"/>
    <property type="project" value="TreeGrafter"/>
</dbReference>
<dbReference type="Proteomes" id="UP000728185">
    <property type="component" value="Unassembled WGS sequence"/>
</dbReference>
<accession>A0A8E0RK54</accession>
<keyword evidence="13" id="KW-0472">Membrane</keyword>
<dbReference type="SUPFAM" id="SSF50370">
    <property type="entry name" value="Ricin B-like lectins"/>
    <property type="match status" value="1"/>
</dbReference>
<evidence type="ECO:0000313" key="19">
    <source>
        <dbReference type="Proteomes" id="UP000728185"/>
    </source>
</evidence>
<dbReference type="InterPro" id="IPR000772">
    <property type="entry name" value="Ricin_B_lectin"/>
</dbReference>
<dbReference type="Gene3D" id="3.90.550.10">
    <property type="entry name" value="Spore Coat Polysaccharide Biosynthesis Protein SpsA, Chain A"/>
    <property type="match status" value="1"/>
</dbReference>
<dbReference type="PANTHER" id="PTHR11675">
    <property type="entry name" value="N-ACETYLGALACTOSAMINYLTRANSFERASE"/>
    <property type="match status" value="1"/>
</dbReference>
<evidence type="ECO:0000313" key="18">
    <source>
        <dbReference type="EMBL" id="KAA0185377.1"/>
    </source>
</evidence>
<evidence type="ECO:0000256" key="1">
    <source>
        <dbReference type="ARBA" id="ARBA00001936"/>
    </source>
</evidence>
<protein>
    <recommendedName>
        <fullName evidence="16">Polypeptide N-acetylgalactosaminyltransferase</fullName>
        <ecNumber evidence="16">2.4.1.-</ecNumber>
    </recommendedName>
    <alternativeName>
        <fullName evidence="16">Protein-UDP acetylgalactosaminyltransferase</fullName>
    </alternativeName>
</protein>
<dbReference type="GO" id="GO:0046872">
    <property type="term" value="F:metal ion binding"/>
    <property type="evidence" value="ECO:0007669"/>
    <property type="project" value="UniProtKB-KW"/>
</dbReference>
<dbReference type="CDD" id="cd23433">
    <property type="entry name" value="beta-trefoil_Ricin_GALNT1-like"/>
    <property type="match status" value="1"/>
</dbReference>
<evidence type="ECO:0000256" key="2">
    <source>
        <dbReference type="ARBA" id="ARBA00004323"/>
    </source>
</evidence>
<evidence type="ECO:0000256" key="10">
    <source>
        <dbReference type="ARBA" id="ARBA00022968"/>
    </source>
</evidence>
<dbReference type="Pfam" id="PF00652">
    <property type="entry name" value="Ricin_B_lectin"/>
    <property type="match status" value="1"/>
</dbReference>
<dbReference type="EC" id="2.4.1.-" evidence="16"/>
<proteinExistence type="inferred from homology"/>
<dbReference type="InterPro" id="IPR029044">
    <property type="entry name" value="Nucleotide-diphossugar_trans"/>
</dbReference>
<dbReference type="CDD" id="cd02510">
    <property type="entry name" value="pp-GalNAc-T"/>
    <property type="match status" value="1"/>
</dbReference>
<evidence type="ECO:0000256" key="3">
    <source>
        <dbReference type="ARBA" id="ARBA00004922"/>
    </source>
</evidence>
<dbReference type="UniPathway" id="UPA00378"/>
<feature type="domain" description="Ricin B lectin" evidence="17">
    <location>
        <begin position="448"/>
        <end position="565"/>
    </location>
</feature>
<evidence type="ECO:0000256" key="15">
    <source>
        <dbReference type="ARBA" id="ARBA00023211"/>
    </source>
</evidence>
<comment type="similarity">
    <text evidence="4 16">Belongs to the glycosyltransferase 2 family. GalNAc-T subfamily.</text>
</comment>
<dbReference type="GO" id="GO:0006493">
    <property type="term" value="P:protein O-linked glycosylation"/>
    <property type="evidence" value="ECO:0007669"/>
    <property type="project" value="TreeGrafter"/>
</dbReference>
<evidence type="ECO:0000256" key="5">
    <source>
        <dbReference type="ARBA" id="ARBA00022676"/>
    </source>
</evidence>
<keyword evidence="14 16" id="KW-1015">Disulfide bond</keyword>
<organism evidence="18 19">
    <name type="scientific">Fasciolopsis buskii</name>
    <dbReference type="NCBI Taxonomy" id="27845"/>
    <lineage>
        <taxon>Eukaryota</taxon>
        <taxon>Metazoa</taxon>
        <taxon>Spiralia</taxon>
        <taxon>Lophotrochozoa</taxon>
        <taxon>Platyhelminthes</taxon>
        <taxon>Trematoda</taxon>
        <taxon>Digenea</taxon>
        <taxon>Plagiorchiida</taxon>
        <taxon>Echinostomata</taxon>
        <taxon>Echinostomatoidea</taxon>
        <taxon>Fasciolidae</taxon>
        <taxon>Fasciolopsis</taxon>
    </lineage>
</organism>
<evidence type="ECO:0000256" key="6">
    <source>
        <dbReference type="ARBA" id="ARBA00022679"/>
    </source>
</evidence>
<name>A0A8E0RK54_9TREM</name>
<keyword evidence="11" id="KW-1133">Transmembrane helix</keyword>
<evidence type="ECO:0000256" key="8">
    <source>
        <dbReference type="ARBA" id="ARBA00022723"/>
    </source>
</evidence>
<evidence type="ECO:0000256" key="4">
    <source>
        <dbReference type="ARBA" id="ARBA00005680"/>
    </source>
</evidence>
<sequence length="573" mass="64271">MKFRKTLTVKLVLVVCALWLLLQILVYEFTSADDSKNSSWLQRIGGYFHSSRVPLIALPKFGPSIRSQGHGYGHLGQAVQLSASLYAESRRSFSIHQFNLVASDLIGPNRTLPDHRKSDCQNIPVTSQLVALKTSVIIVFHNEALSTLLRTVNSVIQTSPHELVAEIVLVDDASTFDDLGTKLESYVSGLPIHVRIERMPERSGLVQARLRGAANATGKTLTFLDAHCETTIGWLEPLLAEIAKDRRRVVCPIIDVLDFETFQYTEGSDRIWGTFDWQLTFHWSPISSAEGTRIGTNHSVPIRTPTMAGGLFTIETNYFHELGTYDTGMVVWGGENVEMSLRIWQCGGELYIIPCSRVGHVFRKVSPYKWPGGVNHVLTRNSMRTALVWMDEYREFYLRVNPDAAKADYGDVTERQALRKSLGCKSFRWYLENIYVDSLFPLDPVALGEFKNQGSELCLDTMGRKVNESPVGVGSCHGRGGNQLFVWTEKGEIQSTVGCLTPEPAPRSTFRFAQCQRQPDSNQVFEYKGNKLIHIKSGLCLRTENMKELVTASCAESPDFYWTLPSPFTVSQS</sequence>
<dbReference type="OrthoDB" id="330637at2759"/>
<evidence type="ECO:0000256" key="16">
    <source>
        <dbReference type="RuleBase" id="RU361242"/>
    </source>
</evidence>
<dbReference type="PROSITE" id="PS50231">
    <property type="entry name" value="RICIN_B_LECTIN"/>
    <property type="match status" value="1"/>
</dbReference>
<evidence type="ECO:0000256" key="12">
    <source>
        <dbReference type="ARBA" id="ARBA00023034"/>
    </source>
</evidence>
<evidence type="ECO:0000256" key="13">
    <source>
        <dbReference type="ARBA" id="ARBA00023136"/>
    </source>
</evidence>
<keyword evidence="12 16" id="KW-0333">Golgi apparatus</keyword>
<evidence type="ECO:0000256" key="14">
    <source>
        <dbReference type="ARBA" id="ARBA00023157"/>
    </source>
</evidence>
<keyword evidence="15 16" id="KW-0464">Manganese</keyword>
<keyword evidence="19" id="KW-1185">Reference proteome</keyword>
<evidence type="ECO:0000259" key="17">
    <source>
        <dbReference type="SMART" id="SM00458"/>
    </source>
</evidence>
<keyword evidence="9 16" id="KW-0430">Lectin</keyword>